<organism evidence="6 7">
    <name type="scientific">Rummeliibacillus stabekisii</name>
    <dbReference type="NCBI Taxonomy" id="241244"/>
    <lineage>
        <taxon>Bacteria</taxon>
        <taxon>Bacillati</taxon>
        <taxon>Bacillota</taxon>
        <taxon>Bacilli</taxon>
        <taxon>Bacillales</taxon>
        <taxon>Caryophanaceae</taxon>
        <taxon>Rummeliibacillus</taxon>
    </lineage>
</organism>
<dbReference type="PANTHER" id="PTHR47504:SF5">
    <property type="entry name" value="RIGHT ORIGIN-BINDING PROTEIN"/>
    <property type="match status" value="1"/>
</dbReference>
<dbReference type="InterPro" id="IPR011256">
    <property type="entry name" value="Reg_factor_effector_dom_sf"/>
</dbReference>
<evidence type="ECO:0000256" key="2">
    <source>
        <dbReference type="ARBA" id="ARBA00023125"/>
    </source>
</evidence>
<evidence type="ECO:0000259" key="4">
    <source>
        <dbReference type="PROSITE" id="PS01124"/>
    </source>
</evidence>
<dbReference type="KEGG" id="rst:ATY39_00210"/>
<dbReference type="InterPro" id="IPR009057">
    <property type="entry name" value="Homeodomain-like_sf"/>
</dbReference>
<reference evidence="7" key="2">
    <citation type="submission" date="2016-03" db="EMBL/GenBank/DDBJ databases">
        <authorList>
            <person name="Ploux O."/>
        </authorList>
    </citation>
    <scope>NUCLEOTIDE SEQUENCE [LARGE SCALE GENOMIC DNA]</scope>
    <source>
        <strain evidence="7">PP9</strain>
    </source>
</reference>
<dbReference type="GO" id="GO:0003700">
    <property type="term" value="F:DNA-binding transcription factor activity"/>
    <property type="evidence" value="ECO:0007669"/>
    <property type="project" value="InterPro"/>
</dbReference>
<gene>
    <name evidence="6" type="ORF">ATY39_00210</name>
</gene>
<dbReference type="PROSITE" id="PS50003">
    <property type="entry name" value="PH_DOMAIN"/>
    <property type="match status" value="1"/>
</dbReference>
<dbReference type="Gene3D" id="1.10.10.60">
    <property type="entry name" value="Homeodomain-like"/>
    <property type="match status" value="2"/>
</dbReference>
<dbReference type="InterPro" id="IPR018062">
    <property type="entry name" value="HTH_AraC-typ_CS"/>
</dbReference>
<dbReference type="InterPro" id="IPR020449">
    <property type="entry name" value="Tscrpt_reg_AraC-type_HTH"/>
</dbReference>
<feature type="domain" description="PH" evidence="5">
    <location>
        <begin position="1"/>
        <end position="12"/>
    </location>
</feature>
<dbReference type="InterPro" id="IPR001849">
    <property type="entry name" value="PH_domain"/>
</dbReference>
<dbReference type="Gene3D" id="3.20.80.10">
    <property type="entry name" value="Regulatory factor, effector binding domain"/>
    <property type="match status" value="1"/>
</dbReference>
<dbReference type="InterPro" id="IPR018060">
    <property type="entry name" value="HTH_AraC"/>
</dbReference>
<dbReference type="Pfam" id="PF12833">
    <property type="entry name" value="HTH_18"/>
    <property type="match status" value="1"/>
</dbReference>
<dbReference type="InterPro" id="IPR050959">
    <property type="entry name" value="MarA-like"/>
</dbReference>
<dbReference type="STRING" id="241244.ATY39_00210"/>
<dbReference type="SUPFAM" id="SSF46689">
    <property type="entry name" value="Homeodomain-like"/>
    <property type="match status" value="2"/>
</dbReference>
<dbReference type="RefSeq" id="WP_066784029.1">
    <property type="nucleotide sequence ID" value="NZ_CP014806.1"/>
</dbReference>
<keyword evidence="1" id="KW-0805">Transcription regulation</keyword>
<dbReference type="Pfam" id="PF14526">
    <property type="entry name" value="Cass2"/>
    <property type="match status" value="1"/>
</dbReference>
<dbReference type="SMART" id="SM00342">
    <property type="entry name" value="HTH_ARAC"/>
    <property type="match status" value="1"/>
</dbReference>
<evidence type="ECO:0000256" key="1">
    <source>
        <dbReference type="ARBA" id="ARBA00023015"/>
    </source>
</evidence>
<dbReference type="AlphaFoldDB" id="A0A143H944"/>
<dbReference type="EMBL" id="CP014806">
    <property type="protein sequence ID" value="AMW97969.1"/>
    <property type="molecule type" value="Genomic_DNA"/>
</dbReference>
<sequence>MEWIDSLQRAINFIEEHLLEEMTIDDIAKEAQASVFHFQRTFNILTDSTVGEYIRRRRLTLAAQELSNTKNKIIDIAFKYGYETPESFTKAFRRQHGITPREARFHKGMLNSYNRLVIQVSLKGAEPMKYKIVERESFQVVGIKREFSTVNDENLKGIPKLWDQVNKDGTDDLLFSLNNGKIDGVLGVCAATTESKSDLFDYWIATEYAGTTPEGLETLDIPASRWAVFEVHGPMPDAMQRVWKQIFQEWFPSNSYEHAGTPELEVYSDEDPSSEDLYSEIWIPLKQKVNYKPII</sequence>
<dbReference type="Proteomes" id="UP000076021">
    <property type="component" value="Chromosome"/>
</dbReference>
<keyword evidence="7" id="KW-1185">Reference proteome</keyword>
<dbReference type="GO" id="GO:0043565">
    <property type="term" value="F:sequence-specific DNA binding"/>
    <property type="evidence" value="ECO:0007669"/>
    <property type="project" value="InterPro"/>
</dbReference>
<dbReference type="PROSITE" id="PS00041">
    <property type="entry name" value="HTH_ARAC_FAMILY_1"/>
    <property type="match status" value="1"/>
</dbReference>
<evidence type="ECO:0000313" key="6">
    <source>
        <dbReference type="EMBL" id="AMW97969.1"/>
    </source>
</evidence>
<evidence type="ECO:0000256" key="3">
    <source>
        <dbReference type="ARBA" id="ARBA00023163"/>
    </source>
</evidence>
<proteinExistence type="predicted"/>
<feature type="domain" description="HTH araC/xylS-type" evidence="4">
    <location>
        <begin position="8"/>
        <end position="106"/>
    </location>
</feature>
<dbReference type="PANTHER" id="PTHR47504">
    <property type="entry name" value="RIGHT ORIGIN-BINDING PROTEIN"/>
    <property type="match status" value="1"/>
</dbReference>
<keyword evidence="2" id="KW-0238">DNA-binding</keyword>
<evidence type="ECO:0000259" key="5">
    <source>
        <dbReference type="PROSITE" id="PS50003"/>
    </source>
</evidence>
<dbReference type="SUPFAM" id="SSF55136">
    <property type="entry name" value="Probable bacterial effector-binding domain"/>
    <property type="match status" value="1"/>
</dbReference>
<reference evidence="6 7" key="1">
    <citation type="journal article" date="2016" name="Genome Announc.">
        <title>Whole-Genome Sequence of Rummeliibacillus stabekisii Strain PP9 Isolated from Antarctic Soil.</title>
        <authorList>
            <person name="da Mota F.F."/>
            <person name="Vollu R.E."/>
            <person name="Jurelevicius D."/>
            <person name="Seldin L."/>
        </authorList>
    </citation>
    <scope>NUCLEOTIDE SEQUENCE [LARGE SCALE GENOMIC DNA]</scope>
    <source>
        <strain evidence="6 7">PP9</strain>
    </source>
</reference>
<dbReference type="OrthoDB" id="9801123at2"/>
<dbReference type="SMART" id="SM00871">
    <property type="entry name" value="AraC_E_bind"/>
    <property type="match status" value="1"/>
</dbReference>
<dbReference type="InterPro" id="IPR029441">
    <property type="entry name" value="Cass2"/>
</dbReference>
<evidence type="ECO:0000313" key="7">
    <source>
        <dbReference type="Proteomes" id="UP000076021"/>
    </source>
</evidence>
<protein>
    <submittedName>
        <fullName evidence="6">AraC family transcriptional regulator</fullName>
    </submittedName>
</protein>
<dbReference type="PRINTS" id="PR00032">
    <property type="entry name" value="HTHARAC"/>
</dbReference>
<name>A0A143H944_9BACL</name>
<dbReference type="PROSITE" id="PS01124">
    <property type="entry name" value="HTH_ARAC_FAMILY_2"/>
    <property type="match status" value="1"/>
</dbReference>
<accession>A0A143H944</accession>
<dbReference type="InterPro" id="IPR010499">
    <property type="entry name" value="AraC_E-bd"/>
</dbReference>
<keyword evidence="3" id="KW-0804">Transcription</keyword>